<dbReference type="InterPro" id="IPR000713">
    <property type="entry name" value="Mur_ligase_N"/>
</dbReference>
<proteinExistence type="predicted"/>
<evidence type="ECO:0000259" key="2">
    <source>
        <dbReference type="Pfam" id="PF01225"/>
    </source>
</evidence>
<dbReference type="EMBL" id="KV750069">
    <property type="protein sequence ID" value="OCL06458.1"/>
    <property type="molecule type" value="Genomic_DNA"/>
</dbReference>
<feature type="transmembrane region" description="Helical" evidence="1">
    <location>
        <begin position="12"/>
        <end position="31"/>
    </location>
</feature>
<dbReference type="Gene3D" id="3.40.50.720">
    <property type="entry name" value="NAD(P)-binding Rossmann-like Domain"/>
    <property type="match status" value="1"/>
</dbReference>
<protein>
    <recommendedName>
        <fullName evidence="2">Mur ligase N-terminal catalytic domain-containing protein</fullName>
    </recommendedName>
</protein>
<reference evidence="3 4" key="1">
    <citation type="journal article" date="2016" name="Nat. Commun.">
        <title>Ectomycorrhizal ecology is imprinted in the genome of the dominant symbiotic fungus Cenococcum geophilum.</title>
        <authorList>
            <consortium name="DOE Joint Genome Institute"/>
            <person name="Peter M."/>
            <person name="Kohler A."/>
            <person name="Ohm R.A."/>
            <person name="Kuo A."/>
            <person name="Krutzmann J."/>
            <person name="Morin E."/>
            <person name="Arend M."/>
            <person name="Barry K.W."/>
            <person name="Binder M."/>
            <person name="Choi C."/>
            <person name="Clum A."/>
            <person name="Copeland A."/>
            <person name="Grisel N."/>
            <person name="Haridas S."/>
            <person name="Kipfer T."/>
            <person name="LaButti K."/>
            <person name="Lindquist E."/>
            <person name="Lipzen A."/>
            <person name="Maire R."/>
            <person name="Meier B."/>
            <person name="Mihaltcheva S."/>
            <person name="Molinier V."/>
            <person name="Murat C."/>
            <person name="Poggeler S."/>
            <person name="Quandt C.A."/>
            <person name="Sperisen C."/>
            <person name="Tritt A."/>
            <person name="Tisserant E."/>
            <person name="Crous P.W."/>
            <person name="Henrissat B."/>
            <person name="Nehls U."/>
            <person name="Egli S."/>
            <person name="Spatafora J.W."/>
            <person name="Grigoriev I.V."/>
            <person name="Martin F.M."/>
        </authorList>
    </citation>
    <scope>NUCLEOTIDE SEQUENCE [LARGE SCALE GENOMIC DNA]</scope>
    <source>
        <strain evidence="3 4">CBS 207.34</strain>
    </source>
</reference>
<gene>
    <name evidence="3" type="ORF">AOQ84DRAFT_410978</name>
</gene>
<dbReference type="GO" id="GO:0016881">
    <property type="term" value="F:acid-amino acid ligase activity"/>
    <property type="evidence" value="ECO:0007669"/>
    <property type="project" value="InterPro"/>
</dbReference>
<name>A0A8E2EXF9_9PEZI</name>
<organism evidence="3 4">
    <name type="scientific">Glonium stellatum</name>
    <dbReference type="NCBI Taxonomy" id="574774"/>
    <lineage>
        <taxon>Eukaryota</taxon>
        <taxon>Fungi</taxon>
        <taxon>Dikarya</taxon>
        <taxon>Ascomycota</taxon>
        <taxon>Pezizomycotina</taxon>
        <taxon>Dothideomycetes</taxon>
        <taxon>Pleosporomycetidae</taxon>
        <taxon>Gloniales</taxon>
        <taxon>Gloniaceae</taxon>
        <taxon>Glonium</taxon>
    </lineage>
</organism>
<keyword evidence="4" id="KW-1185">Reference proteome</keyword>
<dbReference type="PANTHER" id="PTHR43445:SF3">
    <property type="entry name" value="UDP-N-ACETYLMURAMATE--L-ALANINE LIGASE"/>
    <property type="match status" value="1"/>
</dbReference>
<dbReference type="OrthoDB" id="2017219at2759"/>
<dbReference type="InterPro" id="IPR050061">
    <property type="entry name" value="MurCDEF_pg_biosynth"/>
</dbReference>
<keyword evidence="1" id="KW-0472">Membrane</keyword>
<evidence type="ECO:0000313" key="3">
    <source>
        <dbReference type="EMBL" id="OCL06458.1"/>
    </source>
</evidence>
<accession>A0A8E2EXF9</accession>
<dbReference type="Pfam" id="PF01225">
    <property type="entry name" value="Mur_ligase"/>
    <property type="match status" value="1"/>
</dbReference>
<dbReference type="PANTHER" id="PTHR43445">
    <property type="entry name" value="UDP-N-ACETYLMURAMATE--L-ALANINE LIGASE-RELATED"/>
    <property type="match status" value="1"/>
</dbReference>
<dbReference type="SUPFAM" id="SSF51984">
    <property type="entry name" value="MurCD N-terminal domain"/>
    <property type="match status" value="1"/>
</dbReference>
<keyword evidence="1" id="KW-0812">Transmembrane</keyword>
<feature type="domain" description="Mur ligase N-terminal catalytic" evidence="2">
    <location>
        <begin position="10"/>
        <end position="60"/>
    </location>
</feature>
<keyword evidence="1" id="KW-1133">Transmembrane helix</keyword>
<feature type="transmembrane region" description="Helical" evidence="1">
    <location>
        <begin position="52"/>
        <end position="71"/>
    </location>
</feature>
<evidence type="ECO:0000313" key="4">
    <source>
        <dbReference type="Proteomes" id="UP000250140"/>
    </source>
</evidence>
<evidence type="ECO:0000256" key="1">
    <source>
        <dbReference type="SAM" id="Phobius"/>
    </source>
</evidence>
<dbReference type="Proteomes" id="UP000250140">
    <property type="component" value="Unassembled WGS sequence"/>
</dbReference>
<dbReference type="AlphaFoldDB" id="A0A8E2EXF9"/>
<sequence>MPSIPLSVSTIHFVGIGGNGMSGIALALHLLGHSVQGSDIREGSNVSRLRRAGITVFIGITVNTSVLHGWSSSRMQYQKTMLRSKWLGQGTFQSFIEQRCWRS</sequence>